<dbReference type="EMBL" id="GBRH01227075">
    <property type="protein sequence ID" value="JAD70820.1"/>
    <property type="molecule type" value="Transcribed_RNA"/>
</dbReference>
<protein>
    <submittedName>
        <fullName evidence="1">Uncharacterized protein</fullName>
    </submittedName>
</protein>
<dbReference type="AlphaFoldDB" id="A0A0A9CBP5"/>
<reference evidence="1" key="1">
    <citation type="submission" date="2014-09" db="EMBL/GenBank/DDBJ databases">
        <authorList>
            <person name="Magalhaes I.L.F."/>
            <person name="Oliveira U."/>
            <person name="Santos F.R."/>
            <person name="Vidigal T.H.D.A."/>
            <person name="Brescovit A.D."/>
            <person name="Santos A.J."/>
        </authorList>
    </citation>
    <scope>NUCLEOTIDE SEQUENCE</scope>
    <source>
        <tissue evidence="1">Shoot tissue taken approximately 20 cm above the soil surface</tissue>
    </source>
</reference>
<sequence length="34" mass="3865">MLHIGSWFDHLRCSKVSFSSPLFSSWAKTNVPKA</sequence>
<proteinExistence type="predicted"/>
<accession>A0A0A9CBP5</accession>
<evidence type="ECO:0000313" key="1">
    <source>
        <dbReference type="EMBL" id="JAD70820.1"/>
    </source>
</evidence>
<organism evidence="1">
    <name type="scientific">Arundo donax</name>
    <name type="common">Giant reed</name>
    <name type="synonym">Donax arundinaceus</name>
    <dbReference type="NCBI Taxonomy" id="35708"/>
    <lineage>
        <taxon>Eukaryota</taxon>
        <taxon>Viridiplantae</taxon>
        <taxon>Streptophyta</taxon>
        <taxon>Embryophyta</taxon>
        <taxon>Tracheophyta</taxon>
        <taxon>Spermatophyta</taxon>
        <taxon>Magnoliopsida</taxon>
        <taxon>Liliopsida</taxon>
        <taxon>Poales</taxon>
        <taxon>Poaceae</taxon>
        <taxon>PACMAD clade</taxon>
        <taxon>Arundinoideae</taxon>
        <taxon>Arundineae</taxon>
        <taxon>Arundo</taxon>
    </lineage>
</organism>
<name>A0A0A9CBP5_ARUDO</name>
<reference evidence="1" key="2">
    <citation type="journal article" date="2015" name="Data Brief">
        <title>Shoot transcriptome of the giant reed, Arundo donax.</title>
        <authorList>
            <person name="Barrero R.A."/>
            <person name="Guerrero F.D."/>
            <person name="Moolhuijzen P."/>
            <person name="Goolsby J.A."/>
            <person name="Tidwell J."/>
            <person name="Bellgard S.E."/>
            <person name="Bellgard M.I."/>
        </authorList>
    </citation>
    <scope>NUCLEOTIDE SEQUENCE</scope>
    <source>
        <tissue evidence="1">Shoot tissue taken approximately 20 cm above the soil surface</tissue>
    </source>
</reference>